<feature type="domain" description="SAICAR synthetase/ADE2 N-terminal" evidence="7">
    <location>
        <begin position="2"/>
        <end position="50"/>
    </location>
</feature>
<keyword evidence="4" id="KW-0547">Nucleotide-binding</keyword>
<protein>
    <recommendedName>
        <fullName evidence="2">phosphoribosylaminoimidazolesuccinocarboxamide synthase</fullName>
        <ecNumber evidence="2">6.3.2.6</ecNumber>
    </recommendedName>
</protein>
<feature type="non-terminal residue" evidence="8">
    <location>
        <position position="1"/>
    </location>
</feature>
<keyword evidence="5" id="KW-0658">Purine biosynthesis</keyword>
<dbReference type="UniPathway" id="UPA00074">
    <property type="reaction ID" value="UER00131"/>
</dbReference>
<dbReference type="SUPFAM" id="SSF56104">
    <property type="entry name" value="SAICAR synthase-like"/>
    <property type="match status" value="1"/>
</dbReference>
<dbReference type="GO" id="GO:0004639">
    <property type="term" value="F:phosphoribosylaminoimidazolesuccinocarboxamide synthase activity"/>
    <property type="evidence" value="ECO:0007669"/>
    <property type="project" value="UniProtKB-EC"/>
</dbReference>
<sequence length="86" mass="10217">NRLILIDELLTPDSSRFWDVNLYQPGKSQPNFDKQYVRDWLTESGWNREPPGPELPNEIVNKTTERYIQAYQLITEQPWAHEQMGN</sequence>
<dbReference type="EMBL" id="UINC01174839">
    <property type="protein sequence ID" value="SVD81167.1"/>
    <property type="molecule type" value="Genomic_DNA"/>
</dbReference>
<evidence type="ECO:0000313" key="8">
    <source>
        <dbReference type="EMBL" id="SVD81167.1"/>
    </source>
</evidence>
<evidence type="ECO:0000256" key="6">
    <source>
        <dbReference type="ARBA" id="ARBA00022840"/>
    </source>
</evidence>
<dbReference type="EC" id="6.3.2.6" evidence="2"/>
<name>A0A382YCY2_9ZZZZ</name>
<evidence type="ECO:0000259" key="7">
    <source>
        <dbReference type="Pfam" id="PF01259"/>
    </source>
</evidence>
<evidence type="ECO:0000256" key="4">
    <source>
        <dbReference type="ARBA" id="ARBA00022741"/>
    </source>
</evidence>
<evidence type="ECO:0000256" key="5">
    <source>
        <dbReference type="ARBA" id="ARBA00022755"/>
    </source>
</evidence>
<dbReference type="PANTHER" id="PTHR43700">
    <property type="entry name" value="PHOSPHORIBOSYLAMINOIMIDAZOLE-SUCCINOCARBOXAMIDE SYNTHASE"/>
    <property type="match status" value="1"/>
</dbReference>
<keyword evidence="3" id="KW-0436">Ligase</keyword>
<keyword evidence="6" id="KW-0067">ATP-binding</keyword>
<dbReference type="PANTHER" id="PTHR43700:SF1">
    <property type="entry name" value="PHOSPHORIBOSYLAMINOIMIDAZOLE-SUCCINOCARBOXAMIDE SYNTHASE"/>
    <property type="match status" value="1"/>
</dbReference>
<dbReference type="GO" id="GO:0005737">
    <property type="term" value="C:cytoplasm"/>
    <property type="evidence" value="ECO:0007669"/>
    <property type="project" value="TreeGrafter"/>
</dbReference>
<accession>A0A382YCY2</accession>
<dbReference type="Pfam" id="PF01259">
    <property type="entry name" value="SAICAR_synt"/>
    <property type="match status" value="1"/>
</dbReference>
<dbReference type="GO" id="GO:0005524">
    <property type="term" value="F:ATP binding"/>
    <property type="evidence" value="ECO:0007669"/>
    <property type="project" value="UniProtKB-KW"/>
</dbReference>
<dbReference type="GO" id="GO:0006189">
    <property type="term" value="P:'de novo' IMP biosynthetic process"/>
    <property type="evidence" value="ECO:0007669"/>
    <property type="project" value="UniProtKB-UniPathway"/>
</dbReference>
<dbReference type="InterPro" id="IPR028923">
    <property type="entry name" value="SAICAR_synt/ADE2_N"/>
</dbReference>
<evidence type="ECO:0000256" key="2">
    <source>
        <dbReference type="ARBA" id="ARBA00012217"/>
    </source>
</evidence>
<reference evidence="8" key="1">
    <citation type="submission" date="2018-05" db="EMBL/GenBank/DDBJ databases">
        <authorList>
            <person name="Lanie J.A."/>
            <person name="Ng W.-L."/>
            <person name="Kazmierczak K.M."/>
            <person name="Andrzejewski T.M."/>
            <person name="Davidsen T.M."/>
            <person name="Wayne K.J."/>
            <person name="Tettelin H."/>
            <person name="Glass J.I."/>
            <person name="Rusch D."/>
            <person name="Podicherti R."/>
            <person name="Tsui H.-C.T."/>
            <person name="Winkler M.E."/>
        </authorList>
    </citation>
    <scope>NUCLEOTIDE SEQUENCE</scope>
</reference>
<evidence type="ECO:0000256" key="3">
    <source>
        <dbReference type="ARBA" id="ARBA00022598"/>
    </source>
</evidence>
<gene>
    <name evidence="8" type="ORF">METZ01_LOCUS434021</name>
</gene>
<evidence type="ECO:0000256" key="1">
    <source>
        <dbReference type="ARBA" id="ARBA00004672"/>
    </source>
</evidence>
<dbReference type="Gene3D" id="3.30.470.20">
    <property type="entry name" value="ATP-grasp fold, B domain"/>
    <property type="match status" value="1"/>
</dbReference>
<comment type="pathway">
    <text evidence="1">Purine metabolism; IMP biosynthesis via de novo pathway; 5-amino-1-(5-phospho-D-ribosyl)imidazole-4-carboxamide from 5-amino-1-(5-phospho-D-ribosyl)imidazole-4-carboxylate: step 1/2.</text>
</comment>
<dbReference type="AlphaFoldDB" id="A0A382YCY2"/>
<proteinExistence type="predicted"/>
<organism evidence="8">
    <name type="scientific">marine metagenome</name>
    <dbReference type="NCBI Taxonomy" id="408172"/>
    <lineage>
        <taxon>unclassified sequences</taxon>
        <taxon>metagenomes</taxon>
        <taxon>ecological metagenomes</taxon>
    </lineage>
</organism>